<name>A0A640KW17_LEITA</name>
<dbReference type="Proteomes" id="UP000419144">
    <property type="component" value="Unassembled WGS sequence"/>
</dbReference>
<reference evidence="1" key="1">
    <citation type="submission" date="2019-11" db="EMBL/GenBank/DDBJ databases">
        <title>Leishmania tarentolae CDS.</title>
        <authorList>
            <person name="Goto Y."/>
            <person name="Yamagishi J."/>
        </authorList>
    </citation>
    <scope>NUCLEOTIDE SEQUENCE [LARGE SCALE GENOMIC DNA]</scope>
    <source>
        <strain evidence="1">Parrot Tar II</strain>
    </source>
</reference>
<evidence type="ECO:0000313" key="1">
    <source>
        <dbReference type="EMBL" id="GET93421.1"/>
    </source>
</evidence>
<dbReference type="EMBL" id="BLBS01000057">
    <property type="protein sequence ID" value="GET93421.1"/>
    <property type="molecule type" value="Genomic_DNA"/>
</dbReference>
<dbReference type="VEuPathDB" id="TriTrypDB:LtaPh_3634551"/>
<proteinExistence type="predicted"/>
<evidence type="ECO:0000313" key="2">
    <source>
        <dbReference type="Proteomes" id="UP000419144"/>
    </source>
</evidence>
<protein>
    <submittedName>
        <fullName evidence="1">Uncharacterized protein</fullName>
    </submittedName>
</protein>
<keyword evidence="2" id="KW-1185">Reference proteome</keyword>
<sequence>MRLAPLAKRSVFDCVVSDDGLNARIHILIHDGAARCLALLSVHTLIPSHNLRVRWVRHEDAAVFEGKHAKRRRQRARRRGKAAVVGEVISLLGGGCSWWRRGHRHHLKGTVLLGSVDRHTKTTESVTDKTAVVHAAVARTRVRVLRALFLMRLHTQHRLSKP</sequence>
<gene>
    <name evidence="1" type="ORF">LtaPh_3634551</name>
</gene>
<comment type="caution">
    <text evidence="1">The sequence shown here is derived from an EMBL/GenBank/DDBJ whole genome shotgun (WGS) entry which is preliminary data.</text>
</comment>
<dbReference type="AlphaFoldDB" id="A0A640KW17"/>
<accession>A0A640KW17</accession>
<organism evidence="1 2">
    <name type="scientific">Leishmania tarentolae</name>
    <name type="common">Sauroleishmania tarentolae</name>
    <dbReference type="NCBI Taxonomy" id="5689"/>
    <lineage>
        <taxon>Eukaryota</taxon>
        <taxon>Discoba</taxon>
        <taxon>Euglenozoa</taxon>
        <taxon>Kinetoplastea</taxon>
        <taxon>Metakinetoplastina</taxon>
        <taxon>Trypanosomatida</taxon>
        <taxon>Trypanosomatidae</taxon>
        <taxon>Leishmaniinae</taxon>
        <taxon>Leishmania</taxon>
        <taxon>lizard Leishmania</taxon>
    </lineage>
</organism>